<dbReference type="SMART" id="SM00248">
    <property type="entry name" value="ANK"/>
    <property type="match status" value="8"/>
</dbReference>
<gene>
    <name evidence="5" type="ORF">OHK93_007591</name>
</gene>
<evidence type="ECO:0008006" key="7">
    <source>
        <dbReference type="Google" id="ProtNLM"/>
    </source>
</evidence>
<evidence type="ECO:0000256" key="2">
    <source>
        <dbReference type="ARBA" id="ARBA00023043"/>
    </source>
</evidence>
<feature type="repeat" description="ANK" evidence="3">
    <location>
        <begin position="382"/>
        <end position="414"/>
    </location>
</feature>
<dbReference type="Pfam" id="PF13606">
    <property type="entry name" value="Ank_3"/>
    <property type="match status" value="1"/>
</dbReference>
<dbReference type="Pfam" id="PF12796">
    <property type="entry name" value="Ank_2"/>
    <property type="match status" value="2"/>
</dbReference>
<accession>A0AA43QLZ5</accession>
<dbReference type="Pfam" id="PF13857">
    <property type="entry name" value="Ank_5"/>
    <property type="match status" value="1"/>
</dbReference>
<protein>
    <recommendedName>
        <fullName evidence="7">Ankyrin repeat protein</fullName>
    </recommendedName>
</protein>
<sequence length="848" mass="93264">MDPITAIGLLGSLANLIQASNEALKLAKAFKDGDREITELLSDISIFQEALKGFDRILRSRHAKHNISTEVINRALADASATFQEMDDRLQEMSRSDISAVRRMKWVQNKSGLKKLHERLKGQSTMLQSFLALAHTETFLFACSQHPEFLQIRSRSADEVATVTTAVAKESSTKAAERPHPGSFQLRPYSTNDVRRQSVSTQASALSESTSSITTNQSSVYSARRKSKDTTASSIDEDDSLERVRSDVSGETSGSTKSRSNVAGPLAIRKACRYDCFCDCHTWEAASQRGRRGSKPVCTDLTCKATSSAPEQAAAGTSKFFRKALSQIMASKSIRVRYDLGTFRIVAEGSDAVRFVKHGNLDGLKSSLKSGDATLYDTTVTDGWSLLHQAVYSCQLPIVKFLIEAGGDTEVTDMGSRKPADFAIFKSLADDATHVEREMVDLFSQKDDHVKDFEFTPIHIAALNLYEAGDVERPSLEQLIELVDDCNNSKPGTDWAKWKSRYKKRSPLFGDILEVFRASAFEKPRSTKIIHNLIDQKDKKNHWTPLHWAISAGQKEKVRILINHGADPFVLSNLQANILHTAAESKAVGVIDEALNLQKRFPEQLGINKPNHWGETPLHVASWGALDCVTKLLDAGADRNVQQGEGQVALHYCALSERGDTRRKIASLLAGGDSSSSINIRDIDGRPSLFDFLDDPICVETLVGCGARLDLLDESGKSVFHHACIQDENASLQMLLRKSPLGSVIPTVKDHDGNTALIQALRHRSPACATTLLGLDDVGDFVGQHGWTVAHHAAKLGNAEVLEAALKHPRFVRGMKTIDGKTVEVVAMEAGHWRGEVKLLLREYNAIT</sequence>
<feature type="compositionally biased region" description="Polar residues" evidence="4">
    <location>
        <begin position="188"/>
        <end position="221"/>
    </location>
</feature>
<feature type="region of interest" description="Disordered" evidence="4">
    <location>
        <begin position="167"/>
        <end position="260"/>
    </location>
</feature>
<evidence type="ECO:0000256" key="4">
    <source>
        <dbReference type="SAM" id="MobiDB-lite"/>
    </source>
</evidence>
<comment type="caution">
    <text evidence="5">The sequence shown here is derived from an EMBL/GenBank/DDBJ whole genome shotgun (WGS) entry which is preliminary data.</text>
</comment>
<feature type="repeat" description="ANK" evidence="3">
    <location>
        <begin position="541"/>
        <end position="573"/>
    </location>
</feature>
<dbReference type="Gene3D" id="1.25.40.20">
    <property type="entry name" value="Ankyrin repeat-containing domain"/>
    <property type="match status" value="3"/>
</dbReference>
<keyword evidence="1" id="KW-0677">Repeat</keyword>
<evidence type="ECO:0000256" key="3">
    <source>
        <dbReference type="PROSITE-ProRule" id="PRU00023"/>
    </source>
</evidence>
<keyword evidence="6" id="KW-1185">Reference proteome</keyword>
<evidence type="ECO:0000256" key="1">
    <source>
        <dbReference type="ARBA" id="ARBA00022737"/>
    </source>
</evidence>
<dbReference type="PROSITE" id="PS50088">
    <property type="entry name" value="ANK_REPEAT"/>
    <property type="match status" value="2"/>
</dbReference>
<organism evidence="5 6">
    <name type="scientific">Ramalina farinacea</name>
    <dbReference type="NCBI Taxonomy" id="258253"/>
    <lineage>
        <taxon>Eukaryota</taxon>
        <taxon>Fungi</taxon>
        <taxon>Dikarya</taxon>
        <taxon>Ascomycota</taxon>
        <taxon>Pezizomycotina</taxon>
        <taxon>Lecanoromycetes</taxon>
        <taxon>OSLEUM clade</taxon>
        <taxon>Lecanoromycetidae</taxon>
        <taxon>Lecanorales</taxon>
        <taxon>Lecanorineae</taxon>
        <taxon>Ramalinaceae</taxon>
        <taxon>Ramalina</taxon>
    </lineage>
</organism>
<dbReference type="PROSITE" id="PS50297">
    <property type="entry name" value="ANK_REP_REGION"/>
    <property type="match status" value="2"/>
</dbReference>
<proteinExistence type="predicted"/>
<evidence type="ECO:0000313" key="5">
    <source>
        <dbReference type="EMBL" id="MDI1488317.1"/>
    </source>
</evidence>
<dbReference type="AlphaFoldDB" id="A0AA43QLZ5"/>
<keyword evidence="2 3" id="KW-0040">ANK repeat</keyword>
<dbReference type="SUPFAM" id="SSF48403">
    <property type="entry name" value="Ankyrin repeat"/>
    <property type="match status" value="3"/>
</dbReference>
<dbReference type="Proteomes" id="UP001161017">
    <property type="component" value="Unassembled WGS sequence"/>
</dbReference>
<dbReference type="PANTHER" id="PTHR24198:SF165">
    <property type="entry name" value="ANKYRIN REPEAT-CONTAINING PROTEIN-RELATED"/>
    <property type="match status" value="1"/>
</dbReference>
<evidence type="ECO:0000313" key="6">
    <source>
        <dbReference type="Proteomes" id="UP001161017"/>
    </source>
</evidence>
<dbReference type="PANTHER" id="PTHR24198">
    <property type="entry name" value="ANKYRIN REPEAT AND PROTEIN KINASE DOMAIN-CONTAINING PROTEIN"/>
    <property type="match status" value="1"/>
</dbReference>
<feature type="compositionally biased region" description="Polar residues" evidence="4">
    <location>
        <begin position="249"/>
        <end position="260"/>
    </location>
</feature>
<dbReference type="InterPro" id="IPR002110">
    <property type="entry name" value="Ankyrin_rpt"/>
</dbReference>
<feature type="compositionally biased region" description="Basic and acidic residues" evidence="4">
    <location>
        <begin position="171"/>
        <end position="180"/>
    </location>
</feature>
<reference evidence="5" key="1">
    <citation type="journal article" date="2023" name="Genome Biol. Evol.">
        <title>First Whole Genome Sequence and Flow Cytometry Genome Size Data for the Lichen-Forming Fungus Ramalina farinacea (Ascomycota).</title>
        <authorList>
            <person name="Llewellyn T."/>
            <person name="Mian S."/>
            <person name="Hill R."/>
            <person name="Leitch I.J."/>
            <person name="Gaya E."/>
        </authorList>
    </citation>
    <scope>NUCLEOTIDE SEQUENCE</scope>
    <source>
        <strain evidence="5">LIQ254RAFAR</strain>
    </source>
</reference>
<name>A0AA43QLZ5_9LECA</name>
<dbReference type="InterPro" id="IPR036770">
    <property type="entry name" value="Ankyrin_rpt-contain_sf"/>
</dbReference>
<dbReference type="EMBL" id="JAPUFD010000007">
    <property type="protein sequence ID" value="MDI1488317.1"/>
    <property type="molecule type" value="Genomic_DNA"/>
</dbReference>